<organism evidence="3 4">
    <name type="scientific">Hallerella succinigenes</name>
    <dbReference type="NCBI Taxonomy" id="1896222"/>
    <lineage>
        <taxon>Bacteria</taxon>
        <taxon>Pseudomonadati</taxon>
        <taxon>Fibrobacterota</taxon>
        <taxon>Fibrobacteria</taxon>
        <taxon>Fibrobacterales</taxon>
        <taxon>Fibrobacteraceae</taxon>
        <taxon>Hallerella</taxon>
    </lineage>
</organism>
<dbReference type="AlphaFoldDB" id="A0A2M9A7N5"/>
<evidence type="ECO:0000256" key="2">
    <source>
        <dbReference type="SAM" id="SignalP"/>
    </source>
</evidence>
<evidence type="ECO:0000256" key="1">
    <source>
        <dbReference type="SAM" id="MobiDB-lite"/>
    </source>
</evidence>
<keyword evidence="2" id="KW-0732">Signal</keyword>
<sequence length="418" mass="44209">MNLKLLAGVSAFAFASAFAQDDYYAEDPAQEATPVAEAPAAEPAPSPYETEPVAQAPAAVAPATVAPAQNSSSLLAQLDVLRGNAYNFVGSELAATTVADQLDYPYMMALGQFLYVEPTNALGYVAFNKGLTFYGGLDNSSADVGLFTAGIATAGFGLGLDIGLSKSFVSDGDDDATVVNAGDDLGVTFAMPLGAYALSLEAGWLTIDDEVSTDNVENDYWELSLIARFTNSPSATTLGWTAGALLLRHAETTEMTMAGQSSTSASGNSRVEIDPYFNLAAQILGNDMARVMIGSNNTLGIQIYDGGDAGIKSHTEFGLQLEPNIWADFALNENFLFFGGVSHNVLLFGYESVKYVDGDKISAIQLHTERTRAQLGLRAQYKMVAVEASLTNEVYTKTVAAIFNGDNIVADLGIFLNF</sequence>
<feature type="chain" id="PRO_5014598513" evidence="2">
    <location>
        <begin position="20"/>
        <end position="418"/>
    </location>
</feature>
<feature type="signal peptide" evidence="2">
    <location>
        <begin position="1"/>
        <end position="19"/>
    </location>
</feature>
<dbReference type="RefSeq" id="WP_198514885.1">
    <property type="nucleotide sequence ID" value="NZ_PGEX01000001.1"/>
</dbReference>
<accession>A0A2M9A7N5</accession>
<keyword evidence="4" id="KW-1185">Reference proteome</keyword>
<feature type="compositionally biased region" description="Low complexity" evidence="1">
    <location>
        <begin position="30"/>
        <end position="53"/>
    </location>
</feature>
<feature type="region of interest" description="Disordered" evidence="1">
    <location>
        <begin position="29"/>
        <end position="53"/>
    </location>
</feature>
<proteinExistence type="predicted"/>
<reference evidence="3 4" key="1">
    <citation type="submission" date="2017-11" db="EMBL/GenBank/DDBJ databases">
        <title>Animal gut microbial communities from fecal samples from Wisconsin, USA.</title>
        <authorList>
            <person name="Neumann A."/>
        </authorList>
    </citation>
    <scope>NUCLEOTIDE SEQUENCE [LARGE SCALE GENOMIC DNA]</scope>
    <source>
        <strain evidence="3 4">UWS3</strain>
    </source>
</reference>
<dbReference type="EMBL" id="PGEX01000001">
    <property type="protein sequence ID" value="PJJ41643.1"/>
    <property type="molecule type" value="Genomic_DNA"/>
</dbReference>
<evidence type="ECO:0000313" key="4">
    <source>
        <dbReference type="Proteomes" id="UP000231134"/>
    </source>
</evidence>
<comment type="caution">
    <text evidence="3">The sequence shown here is derived from an EMBL/GenBank/DDBJ whole genome shotgun (WGS) entry which is preliminary data.</text>
</comment>
<name>A0A2M9A7N5_9BACT</name>
<evidence type="ECO:0000313" key="3">
    <source>
        <dbReference type="EMBL" id="PJJ41643.1"/>
    </source>
</evidence>
<gene>
    <name evidence="3" type="ORF">BGX16_1630</name>
</gene>
<dbReference type="Proteomes" id="UP000231134">
    <property type="component" value="Unassembled WGS sequence"/>
</dbReference>
<protein>
    <submittedName>
        <fullName evidence="3">Uncharacterized protein</fullName>
    </submittedName>
</protein>